<accession>A0A285UBX1</accession>
<dbReference type="GO" id="GO:0006396">
    <property type="term" value="P:RNA processing"/>
    <property type="evidence" value="ECO:0007669"/>
    <property type="project" value="UniProtKB-ARBA"/>
</dbReference>
<evidence type="ECO:0000256" key="4">
    <source>
        <dbReference type="ARBA" id="ARBA00031870"/>
    </source>
</evidence>
<evidence type="ECO:0000313" key="8">
    <source>
        <dbReference type="Proteomes" id="UP000219252"/>
    </source>
</evidence>
<comment type="similarity">
    <text evidence="2">Belongs to the pseudouridine synthase RluA family.</text>
</comment>
<dbReference type="GO" id="GO:0009982">
    <property type="term" value="F:pseudouridine synthase activity"/>
    <property type="evidence" value="ECO:0007669"/>
    <property type="project" value="InterPro"/>
</dbReference>
<comment type="catalytic activity">
    <reaction evidence="1">
        <text>a uridine in RNA = a pseudouridine in RNA</text>
        <dbReference type="Rhea" id="RHEA:48348"/>
        <dbReference type="Rhea" id="RHEA-COMP:12068"/>
        <dbReference type="Rhea" id="RHEA-COMP:12069"/>
        <dbReference type="ChEBI" id="CHEBI:65314"/>
        <dbReference type="ChEBI" id="CHEBI:65315"/>
    </reaction>
</comment>
<gene>
    <name evidence="7" type="ORF">SAMN05877842_105161</name>
</gene>
<evidence type="ECO:0000256" key="3">
    <source>
        <dbReference type="ARBA" id="ARBA00023235"/>
    </source>
</evidence>
<keyword evidence="8" id="KW-1185">Reference proteome</keyword>
<dbReference type="EMBL" id="OBQC01000005">
    <property type="protein sequence ID" value="SOC39322.1"/>
    <property type="molecule type" value="Genomic_DNA"/>
</dbReference>
<dbReference type="Pfam" id="PF00849">
    <property type="entry name" value="PseudoU_synth_2"/>
    <property type="match status" value="1"/>
</dbReference>
<evidence type="ECO:0000256" key="5">
    <source>
        <dbReference type="ARBA" id="ARBA00033164"/>
    </source>
</evidence>
<protein>
    <recommendedName>
        <fullName evidence="4">RNA pseudouridylate synthase</fullName>
    </recommendedName>
    <alternativeName>
        <fullName evidence="5">RNA-uridine isomerase</fullName>
    </alternativeName>
</protein>
<dbReference type="InterPro" id="IPR006145">
    <property type="entry name" value="PsdUridine_synth_RsuA/RluA"/>
</dbReference>
<sequence>MNIPILFEDNHLLLVEKPINVPVQEDRSGDPDLLTILKDDLKVRYQKPGNVYLGLVHRLDRPVGGVMVFAKTSKAASRLSDLLRKNVIERNYITVVYGTPKKKRGQLVHYLLKDSRKNKVSVVSPNHPEGKKAVLDFEVLESKKGFSLLSVNLHTGRPHQIRVQLSSMGNPIYGDQKYGERFSKVGQQLALWAHKIQFEHPVKKEPIKVESIPPSKNPWNLWEKVKIRKPEKGTEVSHETVDERQLIFK</sequence>
<evidence type="ECO:0000256" key="1">
    <source>
        <dbReference type="ARBA" id="ARBA00000073"/>
    </source>
</evidence>
<dbReference type="GO" id="GO:0003723">
    <property type="term" value="F:RNA binding"/>
    <property type="evidence" value="ECO:0007669"/>
    <property type="project" value="InterPro"/>
</dbReference>
<keyword evidence="3" id="KW-0413">Isomerase</keyword>
<dbReference type="GO" id="GO:0140098">
    <property type="term" value="F:catalytic activity, acting on RNA"/>
    <property type="evidence" value="ECO:0007669"/>
    <property type="project" value="UniProtKB-ARBA"/>
</dbReference>
<feature type="domain" description="Pseudouridine synthase RsuA/RluA-like" evidence="6">
    <location>
        <begin position="11"/>
        <end position="167"/>
    </location>
</feature>
<dbReference type="InterPro" id="IPR020103">
    <property type="entry name" value="PsdUridine_synth_cat_dom_sf"/>
</dbReference>
<dbReference type="Proteomes" id="UP000219252">
    <property type="component" value="Unassembled WGS sequence"/>
</dbReference>
<evidence type="ECO:0000259" key="6">
    <source>
        <dbReference type="Pfam" id="PF00849"/>
    </source>
</evidence>
<dbReference type="GO" id="GO:0001522">
    <property type="term" value="P:pseudouridine synthesis"/>
    <property type="evidence" value="ECO:0007669"/>
    <property type="project" value="InterPro"/>
</dbReference>
<dbReference type="CDD" id="cd02869">
    <property type="entry name" value="PseudoU_synth_RluA_like"/>
    <property type="match status" value="1"/>
</dbReference>
<name>A0A285UBX1_9BACL</name>
<dbReference type="SUPFAM" id="SSF55120">
    <property type="entry name" value="Pseudouridine synthase"/>
    <property type="match status" value="1"/>
</dbReference>
<dbReference type="Gene3D" id="3.30.2350.10">
    <property type="entry name" value="Pseudouridine synthase"/>
    <property type="match status" value="1"/>
</dbReference>
<dbReference type="OrthoDB" id="9807829at2"/>
<dbReference type="InterPro" id="IPR050188">
    <property type="entry name" value="RluA_PseudoU_synthase"/>
</dbReference>
<organism evidence="7 8">
    <name type="scientific">Ureibacillus acetophenoni</name>
    <dbReference type="NCBI Taxonomy" id="614649"/>
    <lineage>
        <taxon>Bacteria</taxon>
        <taxon>Bacillati</taxon>
        <taxon>Bacillota</taxon>
        <taxon>Bacilli</taxon>
        <taxon>Bacillales</taxon>
        <taxon>Caryophanaceae</taxon>
        <taxon>Ureibacillus</taxon>
    </lineage>
</organism>
<reference evidence="8" key="1">
    <citation type="submission" date="2017-08" db="EMBL/GenBank/DDBJ databases">
        <authorList>
            <person name="Varghese N."/>
            <person name="Submissions S."/>
        </authorList>
    </citation>
    <scope>NUCLEOTIDE SEQUENCE [LARGE SCALE GENOMIC DNA]</scope>
    <source>
        <strain evidence="8">JC23</strain>
    </source>
</reference>
<evidence type="ECO:0000256" key="2">
    <source>
        <dbReference type="ARBA" id="ARBA00010876"/>
    </source>
</evidence>
<dbReference type="PANTHER" id="PTHR21600">
    <property type="entry name" value="MITOCHONDRIAL RNA PSEUDOURIDINE SYNTHASE"/>
    <property type="match status" value="1"/>
</dbReference>
<proteinExistence type="inferred from homology"/>
<dbReference type="RefSeq" id="WP_097149347.1">
    <property type="nucleotide sequence ID" value="NZ_OBQC01000005.1"/>
</dbReference>
<dbReference type="AlphaFoldDB" id="A0A285UBX1"/>
<evidence type="ECO:0000313" key="7">
    <source>
        <dbReference type="EMBL" id="SOC39322.1"/>
    </source>
</evidence>
<dbReference type="PANTHER" id="PTHR21600:SF83">
    <property type="entry name" value="PSEUDOURIDYLATE SYNTHASE RPUSD4, MITOCHONDRIAL"/>
    <property type="match status" value="1"/>
</dbReference>